<protein>
    <submittedName>
        <fullName evidence="1">Uncharacterized protein</fullName>
    </submittedName>
</protein>
<proteinExistence type="predicted"/>
<dbReference type="EMBL" id="KN549950">
    <property type="protein sequence ID" value="KHJ95495.1"/>
    <property type="molecule type" value="Genomic_DNA"/>
</dbReference>
<name>A0A0B1TJ99_OESDE</name>
<dbReference type="Proteomes" id="UP000053660">
    <property type="component" value="Unassembled WGS sequence"/>
</dbReference>
<evidence type="ECO:0000313" key="1">
    <source>
        <dbReference type="EMBL" id="KHJ95495.1"/>
    </source>
</evidence>
<gene>
    <name evidence="1" type="ORF">OESDEN_04562</name>
</gene>
<dbReference type="AlphaFoldDB" id="A0A0B1TJ99"/>
<reference evidence="1 2" key="1">
    <citation type="submission" date="2014-03" db="EMBL/GenBank/DDBJ databases">
        <title>Draft genome of the hookworm Oesophagostomum dentatum.</title>
        <authorList>
            <person name="Mitreva M."/>
        </authorList>
    </citation>
    <scope>NUCLEOTIDE SEQUENCE [LARGE SCALE GENOMIC DNA]</scope>
    <source>
        <strain evidence="1 2">OD-Hann</strain>
    </source>
</reference>
<evidence type="ECO:0000313" key="2">
    <source>
        <dbReference type="Proteomes" id="UP000053660"/>
    </source>
</evidence>
<keyword evidence="2" id="KW-1185">Reference proteome</keyword>
<organism evidence="1 2">
    <name type="scientific">Oesophagostomum dentatum</name>
    <name type="common">Nodular worm</name>
    <dbReference type="NCBI Taxonomy" id="61180"/>
    <lineage>
        <taxon>Eukaryota</taxon>
        <taxon>Metazoa</taxon>
        <taxon>Ecdysozoa</taxon>
        <taxon>Nematoda</taxon>
        <taxon>Chromadorea</taxon>
        <taxon>Rhabditida</taxon>
        <taxon>Rhabditina</taxon>
        <taxon>Rhabditomorpha</taxon>
        <taxon>Strongyloidea</taxon>
        <taxon>Strongylidae</taxon>
        <taxon>Oesophagostomum</taxon>
    </lineage>
</organism>
<accession>A0A0B1TJ99</accession>
<sequence length="46" mass="5429">MFLEAYHYQIRKTKALKLLRKLCACTMFAVTLQDHKEKKTIIQSVS</sequence>